<dbReference type="Proteomes" id="UP001519924">
    <property type="component" value="Unassembled WGS sequence"/>
</dbReference>
<protein>
    <submittedName>
        <fullName evidence="1">Uncharacterized protein</fullName>
    </submittedName>
</protein>
<accession>A0ABS7EX74</accession>
<dbReference type="EMBL" id="JAHZUY010000001">
    <property type="protein sequence ID" value="MBW8267899.1"/>
    <property type="molecule type" value="Genomic_DNA"/>
</dbReference>
<organism evidence="1 2">
    <name type="scientific">Caldovatus aquaticus</name>
    <dbReference type="NCBI Taxonomy" id="2865671"/>
    <lineage>
        <taxon>Bacteria</taxon>
        <taxon>Pseudomonadati</taxon>
        <taxon>Pseudomonadota</taxon>
        <taxon>Alphaproteobacteria</taxon>
        <taxon>Acetobacterales</taxon>
        <taxon>Roseomonadaceae</taxon>
        <taxon>Caldovatus</taxon>
    </lineage>
</organism>
<reference evidence="1 2" key="1">
    <citation type="submission" date="2021-08" db="EMBL/GenBank/DDBJ databases">
        <title>Caldovatus sediminis gen. nov., sp. nov., a moderately thermophilic bacterium isolated from a hot spring.</title>
        <authorList>
            <person name="Hu C.-J."/>
            <person name="Li W.-J."/>
            <person name="Xian W.-D."/>
        </authorList>
    </citation>
    <scope>NUCLEOTIDE SEQUENCE [LARGE SCALE GENOMIC DNA]</scope>
    <source>
        <strain evidence="1 2">SYSU G05006</strain>
    </source>
</reference>
<proteinExistence type="predicted"/>
<keyword evidence="2" id="KW-1185">Reference proteome</keyword>
<comment type="caution">
    <text evidence="1">The sequence shown here is derived from an EMBL/GenBank/DDBJ whole genome shotgun (WGS) entry which is preliminary data.</text>
</comment>
<dbReference type="RefSeq" id="WP_220115409.1">
    <property type="nucleotide sequence ID" value="NZ_JAHZUY010000001.1"/>
</dbReference>
<sequence length="216" mass="21355">MPFDALGLTVLTQANGFSLWHYRTADSRAAVLAPGYFAPVADRLHAGDVLIVQAADATALVPIRADGTAAAGLTLDSAAAGLALIRSATQVIDLSQAADAVVRAIVLAPLPGIVVAGQEVVATATVAGPIAAVVFGLLDQTGAAAAPAQTVPVAGGIAAASFPAPAPGDGYRVRAADAADPTMVALSPPFSAVLPGRLLLEQGGLLLTEQGVALLL</sequence>
<evidence type="ECO:0000313" key="1">
    <source>
        <dbReference type="EMBL" id="MBW8267899.1"/>
    </source>
</evidence>
<evidence type="ECO:0000313" key="2">
    <source>
        <dbReference type="Proteomes" id="UP001519924"/>
    </source>
</evidence>
<name>A0ABS7EX74_9PROT</name>
<gene>
    <name evidence="1" type="ORF">K1J50_00170</name>
</gene>